<dbReference type="RefSeq" id="WP_264369793.1">
    <property type="nucleotide sequence ID" value="NZ_JAPCIO010000012.1"/>
</dbReference>
<name>A0ABT3EM04_9FLAO</name>
<sequence>MKQDTFNRYESWKHCYEAFNDISKDNDYLALHLGFYLASWGMYRGSTGLLQKDYKIHVGAVAIIKNYHKDLRCSKDFEVSKQHIGTIIQLKKELYDYYNGFLYQTNRNTFEKKPPTDTLLSKIVLGTLGCNPAFDRYFNDGVKVKKINAIKFNTSSLELLMDFVENNKNKILELQELFLKEDKEYYPLFKIVDMYFWNEGFKKGISNE</sequence>
<keyword evidence="2" id="KW-1185">Reference proteome</keyword>
<evidence type="ECO:0000313" key="1">
    <source>
        <dbReference type="EMBL" id="MCW1149105.1"/>
    </source>
</evidence>
<reference evidence="1" key="1">
    <citation type="submission" date="2022-10" db="EMBL/GenBank/DDBJ databases">
        <title>Flavobacterium sp. nov., a bacterium isolated from lake sediment.</title>
        <authorList>
            <person name="Qu J.-H."/>
        </authorList>
    </citation>
    <scope>NUCLEOTIDE SEQUENCE</scope>
    <source>
        <strain evidence="1">TH16-21</strain>
    </source>
</reference>
<proteinExistence type="predicted"/>
<organism evidence="1 2">
    <name type="scientific">Flavobacterium lacisediminis</name>
    <dbReference type="NCBI Taxonomy" id="2989705"/>
    <lineage>
        <taxon>Bacteria</taxon>
        <taxon>Pseudomonadati</taxon>
        <taxon>Bacteroidota</taxon>
        <taxon>Flavobacteriia</taxon>
        <taxon>Flavobacteriales</taxon>
        <taxon>Flavobacteriaceae</taxon>
        <taxon>Flavobacterium</taxon>
    </lineage>
</organism>
<accession>A0ABT3EM04</accession>
<gene>
    <name evidence="1" type="ORF">OJ995_12820</name>
</gene>
<protein>
    <submittedName>
        <fullName evidence="1">Uncharacterized protein</fullName>
    </submittedName>
</protein>
<evidence type="ECO:0000313" key="2">
    <source>
        <dbReference type="Proteomes" id="UP001165677"/>
    </source>
</evidence>
<dbReference type="Proteomes" id="UP001165677">
    <property type="component" value="Unassembled WGS sequence"/>
</dbReference>
<comment type="caution">
    <text evidence="1">The sequence shown here is derived from an EMBL/GenBank/DDBJ whole genome shotgun (WGS) entry which is preliminary data.</text>
</comment>
<dbReference type="EMBL" id="JAPCIO010000012">
    <property type="protein sequence ID" value="MCW1149105.1"/>
    <property type="molecule type" value="Genomic_DNA"/>
</dbReference>